<feature type="transmembrane region" description="Helical" evidence="7">
    <location>
        <begin position="102"/>
        <end position="120"/>
    </location>
</feature>
<feature type="transmembrane region" description="Helical" evidence="7">
    <location>
        <begin position="174"/>
        <end position="199"/>
    </location>
</feature>
<comment type="subcellular location">
    <subcellularLocation>
        <location evidence="1">Membrane</location>
        <topology evidence="1">Multi-pass membrane protein</topology>
    </subcellularLocation>
</comment>
<keyword evidence="4 7" id="KW-0472">Membrane</keyword>
<sequence>MPATGPHELTTYGVRTIVITVVFATLATLSVIGRFWSRYLTAFKPALEDWLVVAALIVTWGYAAGNIVFSYNGLGVQAASLIAAGRSYQLQNQLKLLIANQVTYAIALGLVKSSLILSLVRIFHVSKTFRIVAYLTMTLCICWALQTILIAFLICRPISYNWDQVNQTGTCGDLTAAYVSIGIVDVITDIIIFIIPLPLISKLKMRRSTRFATMGLFALGVFTVAAGAARTGMIYHTRFDPTDPEGPTMNLIWAAVEPCVAIVVASLLVTKPLFVFASARISSLVSSLPYASAWSSKNGSSAKDSGYTNTIGTATSRSKAGYNKHRTDSEEELRNLEHGKIWQTTEVHVDECEAPVVRENPAHPKMSV</sequence>
<feature type="transmembrane region" description="Helical" evidence="7">
    <location>
        <begin position="251"/>
        <end position="270"/>
    </location>
</feature>
<dbReference type="Proteomes" id="UP001521785">
    <property type="component" value="Unassembled WGS sequence"/>
</dbReference>
<evidence type="ECO:0000256" key="1">
    <source>
        <dbReference type="ARBA" id="ARBA00004141"/>
    </source>
</evidence>
<feature type="transmembrane region" description="Helical" evidence="7">
    <location>
        <begin position="211"/>
        <end position="231"/>
    </location>
</feature>
<feature type="transmembrane region" description="Helical" evidence="7">
    <location>
        <begin position="49"/>
        <end position="71"/>
    </location>
</feature>
<feature type="compositionally biased region" description="Polar residues" evidence="6">
    <location>
        <begin position="295"/>
        <end position="318"/>
    </location>
</feature>
<name>A0ABR3QR42_9PLEO</name>
<comment type="caution">
    <text evidence="9">The sequence shown here is derived from an EMBL/GenBank/DDBJ whole genome shotgun (WGS) entry which is preliminary data.</text>
</comment>
<gene>
    <name evidence="9" type="ORF">SLS60_010383</name>
</gene>
<dbReference type="PANTHER" id="PTHR33048">
    <property type="entry name" value="PTH11-LIKE INTEGRAL MEMBRANE PROTEIN (AFU_ORTHOLOGUE AFUA_5G11245)"/>
    <property type="match status" value="1"/>
</dbReference>
<feature type="region of interest" description="Disordered" evidence="6">
    <location>
        <begin position="295"/>
        <end position="332"/>
    </location>
</feature>
<feature type="transmembrane region" description="Helical" evidence="7">
    <location>
        <begin position="132"/>
        <end position="154"/>
    </location>
</feature>
<organism evidence="9 10">
    <name type="scientific">Paraconiothyrium brasiliense</name>
    <dbReference type="NCBI Taxonomy" id="300254"/>
    <lineage>
        <taxon>Eukaryota</taxon>
        <taxon>Fungi</taxon>
        <taxon>Dikarya</taxon>
        <taxon>Ascomycota</taxon>
        <taxon>Pezizomycotina</taxon>
        <taxon>Dothideomycetes</taxon>
        <taxon>Pleosporomycetidae</taxon>
        <taxon>Pleosporales</taxon>
        <taxon>Massarineae</taxon>
        <taxon>Didymosphaeriaceae</taxon>
        <taxon>Paraconiothyrium</taxon>
    </lineage>
</organism>
<evidence type="ECO:0000256" key="2">
    <source>
        <dbReference type="ARBA" id="ARBA00022692"/>
    </source>
</evidence>
<evidence type="ECO:0000256" key="4">
    <source>
        <dbReference type="ARBA" id="ARBA00023136"/>
    </source>
</evidence>
<dbReference type="Pfam" id="PF20684">
    <property type="entry name" value="Fung_rhodopsin"/>
    <property type="match status" value="1"/>
</dbReference>
<comment type="similarity">
    <text evidence="5">Belongs to the SAT4 family.</text>
</comment>
<proteinExistence type="inferred from homology"/>
<dbReference type="InterPro" id="IPR049326">
    <property type="entry name" value="Rhodopsin_dom_fungi"/>
</dbReference>
<dbReference type="EMBL" id="JAKJXO020000017">
    <property type="protein sequence ID" value="KAL1594622.1"/>
    <property type="molecule type" value="Genomic_DNA"/>
</dbReference>
<evidence type="ECO:0000313" key="9">
    <source>
        <dbReference type="EMBL" id="KAL1594622.1"/>
    </source>
</evidence>
<evidence type="ECO:0000256" key="7">
    <source>
        <dbReference type="SAM" id="Phobius"/>
    </source>
</evidence>
<evidence type="ECO:0000259" key="8">
    <source>
        <dbReference type="Pfam" id="PF20684"/>
    </source>
</evidence>
<evidence type="ECO:0000256" key="6">
    <source>
        <dbReference type="SAM" id="MobiDB-lite"/>
    </source>
</evidence>
<keyword evidence="2 7" id="KW-0812">Transmembrane</keyword>
<dbReference type="PANTHER" id="PTHR33048:SF57">
    <property type="entry name" value="INTEGRAL MEMBRANE PROTEIN-RELATED"/>
    <property type="match status" value="1"/>
</dbReference>
<evidence type="ECO:0000313" key="10">
    <source>
        <dbReference type="Proteomes" id="UP001521785"/>
    </source>
</evidence>
<keyword evidence="3 7" id="KW-1133">Transmembrane helix</keyword>
<feature type="domain" description="Rhodopsin" evidence="8">
    <location>
        <begin position="34"/>
        <end position="274"/>
    </location>
</feature>
<protein>
    <recommendedName>
        <fullName evidence="8">Rhodopsin domain-containing protein</fullName>
    </recommendedName>
</protein>
<keyword evidence="10" id="KW-1185">Reference proteome</keyword>
<reference evidence="9 10" key="1">
    <citation type="submission" date="2024-02" db="EMBL/GenBank/DDBJ databases">
        <title>De novo assembly and annotation of 12 fungi associated with fruit tree decline syndrome in Ontario, Canada.</title>
        <authorList>
            <person name="Sulman M."/>
            <person name="Ellouze W."/>
            <person name="Ilyukhin E."/>
        </authorList>
    </citation>
    <scope>NUCLEOTIDE SEQUENCE [LARGE SCALE GENOMIC DNA]</scope>
    <source>
        <strain evidence="9 10">M42-189</strain>
    </source>
</reference>
<accession>A0ABR3QR42</accession>
<evidence type="ECO:0000256" key="5">
    <source>
        <dbReference type="ARBA" id="ARBA00038359"/>
    </source>
</evidence>
<feature type="transmembrane region" description="Helical" evidence="7">
    <location>
        <begin position="12"/>
        <end position="37"/>
    </location>
</feature>
<evidence type="ECO:0000256" key="3">
    <source>
        <dbReference type="ARBA" id="ARBA00022989"/>
    </source>
</evidence>
<dbReference type="InterPro" id="IPR052337">
    <property type="entry name" value="SAT4-like"/>
</dbReference>